<evidence type="ECO:0000313" key="3">
    <source>
        <dbReference type="Proteomes" id="UP000271889"/>
    </source>
</evidence>
<evidence type="ECO:0000313" key="2">
    <source>
        <dbReference type="EMBL" id="VDK55602.1"/>
    </source>
</evidence>
<sequence length="101" mass="11744">MRPNEDILNEFYGLVELNAQKRYEAVSRLYMKVKSDPSVQEYCVERLIAGLSSTRAAARFGYGFFFDVIFFALSNFSSYMLSLFSIYTFKDSHRIYKLSAC</sequence>
<gene>
    <name evidence="2" type="ORF">CGOC_LOCUS3370</name>
</gene>
<keyword evidence="1" id="KW-1133">Transmembrane helix</keyword>
<keyword evidence="3" id="KW-1185">Reference proteome</keyword>
<keyword evidence="1" id="KW-0472">Membrane</keyword>
<organism evidence="2 3">
    <name type="scientific">Cylicostephanus goldi</name>
    <name type="common">Nematode worm</name>
    <dbReference type="NCBI Taxonomy" id="71465"/>
    <lineage>
        <taxon>Eukaryota</taxon>
        <taxon>Metazoa</taxon>
        <taxon>Ecdysozoa</taxon>
        <taxon>Nematoda</taxon>
        <taxon>Chromadorea</taxon>
        <taxon>Rhabditida</taxon>
        <taxon>Rhabditina</taxon>
        <taxon>Rhabditomorpha</taxon>
        <taxon>Strongyloidea</taxon>
        <taxon>Strongylidae</taxon>
        <taxon>Cylicostephanus</taxon>
    </lineage>
</organism>
<dbReference type="Proteomes" id="UP000271889">
    <property type="component" value="Unassembled WGS sequence"/>
</dbReference>
<dbReference type="OrthoDB" id="342531at2759"/>
<protein>
    <submittedName>
        <fullName evidence="2">Uncharacterized protein</fullName>
    </submittedName>
</protein>
<feature type="transmembrane region" description="Helical" evidence="1">
    <location>
        <begin position="68"/>
        <end position="89"/>
    </location>
</feature>
<accession>A0A3P6QYN8</accession>
<keyword evidence="1" id="KW-0812">Transmembrane</keyword>
<dbReference type="EMBL" id="UYRV01008476">
    <property type="protein sequence ID" value="VDK55602.1"/>
    <property type="molecule type" value="Genomic_DNA"/>
</dbReference>
<dbReference type="AlphaFoldDB" id="A0A3P6QYN8"/>
<reference evidence="2 3" key="1">
    <citation type="submission" date="2018-11" db="EMBL/GenBank/DDBJ databases">
        <authorList>
            <consortium name="Pathogen Informatics"/>
        </authorList>
    </citation>
    <scope>NUCLEOTIDE SEQUENCE [LARGE SCALE GENOMIC DNA]</scope>
</reference>
<name>A0A3P6QYN8_CYLGO</name>
<evidence type="ECO:0000256" key="1">
    <source>
        <dbReference type="SAM" id="Phobius"/>
    </source>
</evidence>
<proteinExistence type="predicted"/>